<comment type="caution">
    <text evidence="5">The sequence shown here is derived from an EMBL/GenBank/DDBJ whole genome shotgun (WGS) entry which is preliminary data.</text>
</comment>
<dbReference type="AlphaFoldDB" id="A0A8H6Y978"/>
<keyword evidence="3" id="KW-0788">Thiol protease</keyword>
<dbReference type="PANTHER" id="PTHR48104:SF30">
    <property type="entry name" value="METACASPASE-1"/>
    <property type="match status" value="1"/>
</dbReference>
<protein>
    <recommendedName>
        <fullName evidence="4">Peptidase C14 caspase domain-containing protein</fullName>
    </recommendedName>
</protein>
<keyword evidence="3" id="KW-0378">Hydrolase</keyword>
<dbReference type="InterPro" id="IPR029030">
    <property type="entry name" value="Caspase-like_dom_sf"/>
</dbReference>
<dbReference type="PANTHER" id="PTHR48104">
    <property type="entry name" value="METACASPASE-4"/>
    <property type="match status" value="1"/>
</dbReference>
<dbReference type="GO" id="GO:0006508">
    <property type="term" value="P:proteolysis"/>
    <property type="evidence" value="ECO:0007669"/>
    <property type="project" value="InterPro"/>
</dbReference>
<evidence type="ECO:0000256" key="3">
    <source>
        <dbReference type="ARBA" id="ARBA00022807"/>
    </source>
</evidence>
<dbReference type="SUPFAM" id="SSF52129">
    <property type="entry name" value="Caspase-like"/>
    <property type="match status" value="1"/>
</dbReference>
<keyword evidence="2" id="KW-0053">Apoptosis</keyword>
<proteinExistence type="inferred from homology"/>
<evidence type="ECO:0000256" key="2">
    <source>
        <dbReference type="ARBA" id="ARBA00022703"/>
    </source>
</evidence>
<sequence>MLALPPPLASSISTNTFALIIGINEYIKNSPLDGAVNDARAFKKLLVKDLHVPLENIAHLEDAAATRANILSMIQTHFLDNINVPDDGKATMLMYFAGHGRRVDAPEAIATPDDQIEMLCPVDDGTKNAAGEEVHAIPDYVLKRLLDDIAEKKGRKIIVILDCCHSGGMDRVVDKRTRSVRSDSCIPADLDHHIVQGKGGAVPYREKALSSCVLLAACSANEAAREFKRSDGTIGGRFTSALIPLLQQAPLECTTPMELISQRELRDFPSQSPRCVGDRSNRPLLDSDRPATGVLLVPQKQPSPAELPNSSQKFRVEIGSLFGVLPGTEFKAYSPNEEYLCTFVAQRVLDGHSILVGKDTQAVNIPRWSRAVVSDWRCAPLRVHAPDDLPHAADPFSTPTRTEYPQKFVQTSKVEDADVMVRSEEDKIVIGFAESERESRIALPGNTVQFLEVIEAVARFNYFLSATQRDRIEGVGLEMYRLEGAYPLCKPDPQNENLIQNGKVHLVSGKDAKYGFIIRNGSLEKLFPYLFYLEAETHTIEQWYSPAWAPAPLLSGKTVPLGMGSDRAFEFALPPGKLSSQGYLKLLVTNEYIDLEWIRQGVSPFDQRFRGSGRARPLQEPLDTLLASWDAVTVELNINAPANNDSN</sequence>
<dbReference type="OrthoDB" id="3223806at2759"/>
<evidence type="ECO:0000259" key="4">
    <source>
        <dbReference type="Pfam" id="PF00656"/>
    </source>
</evidence>
<evidence type="ECO:0000313" key="5">
    <source>
        <dbReference type="EMBL" id="KAF7354749.1"/>
    </source>
</evidence>
<dbReference type="GO" id="GO:0006915">
    <property type="term" value="P:apoptotic process"/>
    <property type="evidence" value="ECO:0007669"/>
    <property type="project" value="UniProtKB-KW"/>
</dbReference>
<dbReference type="GO" id="GO:0005737">
    <property type="term" value="C:cytoplasm"/>
    <property type="evidence" value="ECO:0007669"/>
    <property type="project" value="TreeGrafter"/>
</dbReference>
<dbReference type="Pfam" id="PF00656">
    <property type="entry name" value="Peptidase_C14"/>
    <property type="match status" value="1"/>
</dbReference>
<evidence type="ECO:0000313" key="6">
    <source>
        <dbReference type="Proteomes" id="UP000623467"/>
    </source>
</evidence>
<keyword evidence="3" id="KW-0645">Protease</keyword>
<dbReference type="EMBL" id="JACAZH010000011">
    <property type="protein sequence ID" value="KAF7354749.1"/>
    <property type="molecule type" value="Genomic_DNA"/>
</dbReference>
<dbReference type="InterPro" id="IPR050452">
    <property type="entry name" value="Metacaspase"/>
</dbReference>
<feature type="domain" description="Peptidase C14 caspase" evidence="4">
    <location>
        <begin position="17"/>
        <end position="250"/>
    </location>
</feature>
<organism evidence="5 6">
    <name type="scientific">Mycena sanguinolenta</name>
    <dbReference type="NCBI Taxonomy" id="230812"/>
    <lineage>
        <taxon>Eukaryota</taxon>
        <taxon>Fungi</taxon>
        <taxon>Dikarya</taxon>
        <taxon>Basidiomycota</taxon>
        <taxon>Agaricomycotina</taxon>
        <taxon>Agaricomycetes</taxon>
        <taxon>Agaricomycetidae</taxon>
        <taxon>Agaricales</taxon>
        <taxon>Marasmiineae</taxon>
        <taxon>Mycenaceae</taxon>
        <taxon>Mycena</taxon>
    </lineage>
</organism>
<name>A0A8H6Y978_9AGAR</name>
<accession>A0A8H6Y978</accession>
<gene>
    <name evidence="5" type="ORF">MSAN_01389000</name>
</gene>
<dbReference type="InterPro" id="IPR011600">
    <property type="entry name" value="Pept_C14_caspase"/>
</dbReference>
<comment type="similarity">
    <text evidence="1">Belongs to the peptidase C14B family.</text>
</comment>
<evidence type="ECO:0000256" key="1">
    <source>
        <dbReference type="ARBA" id="ARBA00009005"/>
    </source>
</evidence>
<dbReference type="Proteomes" id="UP000623467">
    <property type="component" value="Unassembled WGS sequence"/>
</dbReference>
<reference evidence="5" key="1">
    <citation type="submission" date="2020-05" db="EMBL/GenBank/DDBJ databases">
        <title>Mycena genomes resolve the evolution of fungal bioluminescence.</title>
        <authorList>
            <person name="Tsai I.J."/>
        </authorList>
    </citation>
    <scope>NUCLEOTIDE SEQUENCE</scope>
    <source>
        <strain evidence="5">160909Yilan</strain>
    </source>
</reference>
<dbReference type="GO" id="GO:0004197">
    <property type="term" value="F:cysteine-type endopeptidase activity"/>
    <property type="evidence" value="ECO:0007669"/>
    <property type="project" value="InterPro"/>
</dbReference>
<keyword evidence="6" id="KW-1185">Reference proteome</keyword>
<dbReference type="Gene3D" id="3.40.50.1460">
    <property type="match status" value="1"/>
</dbReference>